<reference evidence="1 2" key="1">
    <citation type="submission" date="2020-08" db="EMBL/GenBank/DDBJ databases">
        <title>Genomic Encyclopedia of Type Strains, Phase IV (KMG-IV): sequencing the most valuable type-strain genomes for metagenomic binning, comparative biology and taxonomic classification.</title>
        <authorList>
            <person name="Goeker M."/>
        </authorList>
    </citation>
    <scope>NUCLEOTIDE SEQUENCE [LARGE SCALE GENOMIC DNA]</scope>
    <source>
        <strain evidence="1 2">DSM 7051</strain>
    </source>
</reference>
<dbReference type="InterPro" id="IPR014543">
    <property type="entry name" value="UCP028291"/>
</dbReference>
<dbReference type="RefSeq" id="WP_184700883.1">
    <property type="nucleotide sequence ID" value="NZ_BAABEG010000002.1"/>
</dbReference>
<dbReference type="EMBL" id="JACHOU010000014">
    <property type="protein sequence ID" value="MBB6356471.1"/>
    <property type="molecule type" value="Genomic_DNA"/>
</dbReference>
<accession>A0A7X0FB64</accession>
<gene>
    <name evidence="1" type="ORF">GGR00_004283</name>
</gene>
<evidence type="ECO:0000313" key="1">
    <source>
        <dbReference type="EMBL" id="MBB6356471.1"/>
    </source>
</evidence>
<dbReference type="Pfam" id="PF09981">
    <property type="entry name" value="DUF2218"/>
    <property type="match status" value="1"/>
</dbReference>
<sequence>MSEANIVIATPHAAKYAAQLLKHWSHRNPDIAAGPQWTSMTFGATTYIVESRADALVARITAADDAALGAAKGAFQEHIDRFAFRETPALVWNWR</sequence>
<dbReference type="Proteomes" id="UP000536262">
    <property type="component" value="Unassembled WGS sequence"/>
</dbReference>
<protein>
    <recommendedName>
        <fullName evidence="3">DUF2218 domain-containing protein</fullName>
    </recommendedName>
</protein>
<dbReference type="Gene3D" id="3.30.310.50">
    <property type="entry name" value="Alpha-D-phosphohexomutase, C-terminal domain"/>
    <property type="match status" value="1"/>
</dbReference>
<organism evidence="1 2">
    <name type="scientific">Aminobacter aganoensis</name>
    <dbReference type="NCBI Taxonomy" id="83264"/>
    <lineage>
        <taxon>Bacteria</taxon>
        <taxon>Pseudomonadati</taxon>
        <taxon>Pseudomonadota</taxon>
        <taxon>Alphaproteobacteria</taxon>
        <taxon>Hyphomicrobiales</taxon>
        <taxon>Phyllobacteriaceae</taxon>
        <taxon>Aminobacter</taxon>
    </lineage>
</organism>
<name>A0A7X0FB64_9HYPH</name>
<keyword evidence="2" id="KW-1185">Reference proteome</keyword>
<dbReference type="AlphaFoldDB" id="A0A7X0FB64"/>
<proteinExistence type="predicted"/>
<comment type="caution">
    <text evidence="1">The sequence shown here is derived from an EMBL/GenBank/DDBJ whole genome shotgun (WGS) entry which is preliminary data.</text>
</comment>
<evidence type="ECO:0000313" key="2">
    <source>
        <dbReference type="Proteomes" id="UP000536262"/>
    </source>
</evidence>
<evidence type="ECO:0008006" key="3">
    <source>
        <dbReference type="Google" id="ProtNLM"/>
    </source>
</evidence>